<keyword evidence="1" id="KW-0812">Transmembrane</keyword>
<keyword evidence="3" id="KW-1185">Reference proteome</keyword>
<feature type="transmembrane region" description="Helical" evidence="1">
    <location>
        <begin position="300"/>
        <end position="328"/>
    </location>
</feature>
<feature type="transmembrane region" description="Helical" evidence="1">
    <location>
        <begin position="92"/>
        <end position="111"/>
    </location>
</feature>
<name>A0ABU8VYW7_9BURK</name>
<dbReference type="Proteomes" id="UP001363010">
    <property type="component" value="Unassembled WGS sequence"/>
</dbReference>
<keyword evidence="1" id="KW-0472">Membrane</keyword>
<feature type="transmembrane region" description="Helical" evidence="1">
    <location>
        <begin position="269"/>
        <end position="288"/>
    </location>
</feature>
<comment type="caution">
    <text evidence="2">The sequence shown here is derived from an EMBL/GenBank/DDBJ whole genome shotgun (WGS) entry which is preliminary data.</text>
</comment>
<feature type="transmembrane region" description="Helical" evidence="1">
    <location>
        <begin position="218"/>
        <end position="249"/>
    </location>
</feature>
<feature type="transmembrane region" description="Helical" evidence="1">
    <location>
        <begin position="385"/>
        <end position="406"/>
    </location>
</feature>
<gene>
    <name evidence="2" type="ORF">WKW80_12415</name>
</gene>
<keyword evidence="1" id="KW-1133">Transmembrane helix</keyword>
<feature type="transmembrane region" description="Helical" evidence="1">
    <location>
        <begin position="21"/>
        <end position="39"/>
    </location>
</feature>
<dbReference type="InterPro" id="IPR036259">
    <property type="entry name" value="MFS_trans_sf"/>
</dbReference>
<proteinExistence type="predicted"/>
<evidence type="ECO:0000313" key="3">
    <source>
        <dbReference type="Proteomes" id="UP001363010"/>
    </source>
</evidence>
<feature type="transmembrane region" description="Helical" evidence="1">
    <location>
        <begin position="117"/>
        <end position="136"/>
    </location>
</feature>
<reference evidence="2 3" key="1">
    <citation type="submission" date="2024-03" db="EMBL/GenBank/DDBJ databases">
        <title>Novel species of the genus Variovorax.</title>
        <authorList>
            <person name="Liu Q."/>
            <person name="Xin Y.-H."/>
        </authorList>
    </citation>
    <scope>NUCLEOTIDE SEQUENCE [LARGE SCALE GENOMIC DNA]</scope>
    <source>
        <strain evidence="2 3">KACC 18501</strain>
    </source>
</reference>
<protein>
    <submittedName>
        <fullName evidence="2">MFS transporter</fullName>
    </submittedName>
</protein>
<organism evidence="2 3">
    <name type="scientific">Variovorax humicola</name>
    <dbReference type="NCBI Taxonomy" id="1769758"/>
    <lineage>
        <taxon>Bacteria</taxon>
        <taxon>Pseudomonadati</taxon>
        <taxon>Pseudomonadota</taxon>
        <taxon>Betaproteobacteria</taxon>
        <taxon>Burkholderiales</taxon>
        <taxon>Comamonadaceae</taxon>
        <taxon>Variovorax</taxon>
    </lineage>
</organism>
<evidence type="ECO:0000256" key="1">
    <source>
        <dbReference type="SAM" id="Phobius"/>
    </source>
</evidence>
<feature type="transmembrane region" description="Helical" evidence="1">
    <location>
        <begin position="148"/>
        <end position="172"/>
    </location>
</feature>
<evidence type="ECO:0000313" key="2">
    <source>
        <dbReference type="EMBL" id="MEJ8822825.1"/>
    </source>
</evidence>
<dbReference type="PANTHER" id="PTHR43596">
    <property type="entry name" value="ADP,ATP CARRIER PROTEIN"/>
    <property type="match status" value="1"/>
</dbReference>
<dbReference type="RefSeq" id="WP_340363872.1">
    <property type="nucleotide sequence ID" value="NZ_JBBKZV010000006.1"/>
</dbReference>
<accession>A0ABU8VYW7</accession>
<sequence length="434" mass="47034">MTPLQGWLRRAIPATPQELAAALWSFGYFFALLAGYYVLRPLRDQMGIAGGTRALPWLFTATFVTLLLAQPVYGALVAWLPRPRFIPIVYHFFVLNLVLFWLLMALGIAPVIVARTFFVWVSVFNLFAVAVFWSFMADLFTSEQGKRLFGFIGAGGTAGGLLGPIITIALAVPLGPHNLLIAAIVFLEIAVFCAARLERSVGALQGQRRDERRVGGSAFAALSGLVRSPYLLGVAAWVSMLSCGATILYLIQANVVASSVQGAGAQTRIFASIDLIVGLLTLATQVFATGHFLQRFGTGVAAAALPIVYVVGFLVLAWMPVLAVVLVFQVTQRCMNFAIANPARQVFFTVVGREEKYKAKNMIDVVVYRGSDALYGWVFDSLQAIGLKIGAIALCAVPMALAWFLLSATLGRMQERRATLQGAREAHGELPREA</sequence>
<dbReference type="EMBL" id="JBBKZV010000006">
    <property type="protein sequence ID" value="MEJ8822825.1"/>
    <property type="molecule type" value="Genomic_DNA"/>
</dbReference>
<dbReference type="SUPFAM" id="SSF103473">
    <property type="entry name" value="MFS general substrate transporter"/>
    <property type="match status" value="1"/>
</dbReference>
<dbReference type="PANTHER" id="PTHR43596:SF1">
    <property type="entry name" value="ADP,ATP CARRIER PROTEIN"/>
    <property type="match status" value="1"/>
</dbReference>
<feature type="transmembrane region" description="Helical" evidence="1">
    <location>
        <begin position="59"/>
        <end position="80"/>
    </location>
</feature>
<dbReference type="Gene3D" id="1.20.1250.20">
    <property type="entry name" value="MFS general substrate transporter like domains"/>
    <property type="match status" value="1"/>
</dbReference>